<evidence type="ECO:0000256" key="2">
    <source>
        <dbReference type="ARBA" id="ARBA00023239"/>
    </source>
</evidence>
<evidence type="ECO:0000313" key="4">
    <source>
        <dbReference type="EMBL" id="MFC4303332.1"/>
    </source>
</evidence>
<proteinExistence type="inferred from homology"/>
<dbReference type="PIRSF" id="PIRSF001365">
    <property type="entry name" value="DHDPS"/>
    <property type="match status" value="1"/>
</dbReference>
<dbReference type="Pfam" id="PF00701">
    <property type="entry name" value="DHDPS"/>
    <property type="match status" value="1"/>
</dbReference>
<comment type="caution">
    <text evidence="4">The sequence shown here is derived from an EMBL/GenBank/DDBJ whole genome shotgun (WGS) entry which is preliminary data.</text>
</comment>
<organism evidence="4 5">
    <name type="scientific">Cohnella boryungensis</name>
    <dbReference type="NCBI Taxonomy" id="768479"/>
    <lineage>
        <taxon>Bacteria</taxon>
        <taxon>Bacillati</taxon>
        <taxon>Bacillota</taxon>
        <taxon>Bacilli</taxon>
        <taxon>Bacillales</taxon>
        <taxon>Paenibacillaceae</taxon>
        <taxon>Cohnella</taxon>
    </lineage>
</organism>
<keyword evidence="5" id="KW-1185">Reference proteome</keyword>
<dbReference type="CDD" id="cd00408">
    <property type="entry name" value="DHDPS-like"/>
    <property type="match status" value="1"/>
</dbReference>
<protein>
    <submittedName>
        <fullName evidence="4">Dihydrodipicolinate synthase family protein</fullName>
    </submittedName>
</protein>
<dbReference type="Proteomes" id="UP001595755">
    <property type="component" value="Unassembled WGS sequence"/>
</dbReference>
<reference evidence="5" key="1">
    <citation type="journal article" date="2019" name="Int. J. Syst. Evol. Microbiol.">
        <title>The Global Catalogue of Microorganisms (GCM) 10K type strain sequencing project: providing services to taxonomists for standard genome sequencing and annotation.</title>
        <authorList>
            <consortium name="The Broad Institute Genomics Platform"/>
            <consortium name="The Broad Institute Genome Sequencing Center for Infectious Disease"/>
            <person name="Wu L."/>
            <person name="Ma J."/>
        </authorList>
    </citation>
    <scope>NUCLEOTIDE SEQUENCE [LARGE SCALE GENOMIC DNA]</scope>
    <source>
        <strain evidence="5">CGMCC 4.1641</strain>
    </source>
</reference>
<dbReference type="SMART" id="SM01130">
    <property type="entry name" value="DHDPS"/>
    <property type="match status" value="1"/>
</dbReference>
<comment type="similarity">
    <text evidence="1 3">Belongs to the DapA family.</text>
</comment>
<accession>A0ABV8S8P5</accession>
<evidence type="ECO:0000313" key="5">
    <source>
        <dbReference type="Proteomes" id="UP001595755"/>
    </source>
</evidence>
<dbReference type="SUPFAM" id="SSF51569">
    <property type="entry name" value="Aldolase"/>
    <property type="match status" value="1"/>
</dbReference>
<evidence type="ECO:0000256" key="1">
    <source>
        <dbReference type="ARBA" id="ARBA00007592"/>
    </source>
</evidence>
<sequence length="314" mass="35482">MIKEIKDGVWPTMLTPYTAGGEVDYDALGRLTEWYIARGVDGLFAVCQSSEMFSLSLEERVRIAAFVVKKAAGRVQVIASGHISDNFEDQVEELNAIAATGIDALVLITNRLADSGDSDEQLRASLKRLLDRLPEAMPLGFYECPYPYKRLVTPELLRWCAETGRFTFLKDTCCDLEMLRSRMEAVKGSGLKIFNANTTTLLDSLKFGISGYSSVMANFHPELYVWLLNHWQERPEEAEKLVPILTMASWIEKQLYPINAKYYLMLEGVLHNCIGRTKDERELSATFRLEVEQVHELSMRLAKTYSIDASEGKG</sequence>
<evidence type="ECO:0000256" key="3">
    <source>
        <dbReference type="PIRNR" id="PIRNR001365"/>
    </source>
</evidence>
<dbReference type="EMBL" id="JBHSED010000012">
    <property type="protein sequence ID" value="MFC4303332.1"/>
    <property type="molecule type" value="Genomic_DNA"/>
</dbReference>
<dbReference type="Gene3D" id="3.20.20.70">
    <property type="entry name" value="Aldolase class I"/>
    <property type="match status" value="1"/>
</dbReference>
<dbReference type="InterPro" id="IPR013785">
    <property type="entry name" value="Aldolase_TIM"/>
</dbReference>
<dbReference type="RefSeq" id="WP_204605221.1">
    <property type="nucleotide sequence ID" value="NZ_JBHSED010000012.1"/>
</dbReference>
<dbReference type="PANTHER" id="PTHR12128:SF66">
    <property type="entry name" value="4-HYDROXY-2-OXOGLUTARATE ALDOLASE, MITOCHONDRIAL"/>
    <property type="match status" value="1"/>
</dbReference>
<dbReference type="PANTHER" id="PTHR12128">
    <property type="entry name" value="DIHYDRODIPICOLINATE SYNTHASE"/>
    <property type="match status" value="1"/>
</dbReference>
<dbReference type="InterPro" id="IPR002220">
    <property type="entry name" value="DapA-like"/>
</dbReference>
<name>A0ABV8S8P5_9BACL</name>
<keyword evidence="2 3" id="KW-0456">Lyase</keyword>
<gene>
    <name evidence="4" type="ORF">ACFO1S_07700</name>
</gene>